<dbReference type="GO" id="GO:0000701">
    <property type="term" value="F:purine-specific mismatch base pair DNA N-glycosylase activity"/>
    <property type="evidence" value="ECO:0007669"/>
    <property type="project" value="UniProtKB-EC"/>
</dbReference>
<name>A0A1F7F9U2_UNCRA</name>
<dbReference type="SUPFAM" id="SSF48150">
    <property type="entry name" value="DNA-glycosylase"/>
    <property type="match status" value="1"/>
</dbReference>
<comment type="catalytic activity">
    <reaction evidence="1">
        <text>Hydrolyzes free adenine bases from 7,8-dihydro-8-oxoguanine:adenine mismatched double-stranded DNA, leaving an apurinic site.</text>
        <dbReference type="EC" id="3.2.2.31"/>
    </reaction>
</comment>
<dbReference type="InterPro" id="IPR023170">
    <property type="entry name" value="HhH_base_excis_C"/>
</dbReference>
<comment type="similarity">
    <text evidence="3">Belongs to the Nth/MutY family.</text>
</comment>
<gene>
    <name evidence="14" type="ORF">A2519_15420</name>
</gene>
<evidence type="ECO:0000256" key="6">
    <source>
        <dbReference type="ARBA" id="ARBA00022723"/>
    </source>
</evidence>
<dbReference type="Pfam" id="PF00633">
    <property type="entry name" value="HHH"/>
    <property type="match status" value="1"/>
</dbReference>
<evidence type="ECO:0000256" key="3">
    <source>
        <dbReference type="ARBA" id="ARBA00008343"/>
    </source>
</evidence>
<dbReference type="InterPro" id="IPR011257">
    <property type="entry name" value="DNA_glycosylase"/>
</dbReference>
<dbReference type="AlphaFoldDB" id="A0A1F7F9U2"/>
<evidence type="ECO:0000313" key="15">
    <source>
        <dbReference type="Proteomes" id="UP000179243"/>
    </source>
</evidence>
<keyword evidence="8" id="KW-0378">Hydrolase</keyword>
<evidence type="ECO:0000313" key="14">
    <source>
        <dbReference type="EMBL" id="OGK03403.1"/>
    </source>
</evidence>
<evidence type="ECO:0000256" key="9">
    <source>
        <dbReference type="ARBA" id="ARBA00023004"/>
    </source>
</evidence>
<comment type="caution">
    <text evidence="14">The sequence shown here is derived from an EMBL/GenBank/DDBJ whole genome shotgun (WGS) entry which is preliminary data.</text>
</comment>
<proteinExistence type="inferred from homology"/>
<dbReference type="EC" id="3.2.2.31" evidence="4"/>
<reference evidence="14 15" key="1">
    <citation type="journal article" date="2016" name="Nat. Commun.">
        <title>Thousands of microbial genomes shed light on interconnected biogeochemical processes in an aquifer system.</title>
        <authorList>
            <person name="Anantharaman K."/>
            <person name="Brown C.T."/>
            <person name="Hug L.A."/>
            <person name="Sharon I."/>
            <person name="Castelle C.J."/>
            <person name="Probst A.J."/>
            <person name="Thomas B.C."/>
            <person name="Singh A."/>
            <person name="Wilkins M.J."/>
            <person name="Karaoz U."/>
            <person name="Brodie E.L."/>
            <person name="Williams K.H."/>
            <person name="Hubbard S.S."/>
            <person name="Banfield J.F."/>
        </authorList>
    </citation>
    <scope>NUCLEOTIDE SEQUENCE [LARGE SCALE GENOMIC DNA]</scope>
</reference>
<dbReference type="InterPro" id="IPR044298">
    <property type="entry name" value="MIG/MutY"/>
</dbReference>
<dbReference type="CDD" id="cd00056">
    <property type="entry name" value="ENDO3c"/>
    <property type="match status" value="1"/>
</dbReference>
<dbReference type="PROSITE" id="PS01155">
    <property type="entry name" value="ENDONUCLEASE_III_2"/>
    <property type="match status" value="1"/>
</dbReference>
<dbReference type="SMART" id="SM00478">
    <property type="entry name" value="ENDO3c"/>
    <property type="match status" value="1"/>
</dbReference>
<dbReference type="Gene3D" id="1.10.340.30">
    <property type="entry name" value="Hypothetical protein, domain 2"/>
    <property type="match status" value="1"/>
</dbReference>
<dbReference type="GO" id="GO:0035485">
    <property type="term" value="F:adenine/guanine mispair binding"/>
    <property type="evidence" value="ECO:0007669"/>
    <property type="project" value="TreeGrafter"/>
</dbReference>
<keyword evidence="7" id="KW-0227">DNA damage</keyword>
<keyword evidence="9" id="KW-0408">Iron</keyword>
<dbReference type="InterPro" id="IPR004036">
    <property type="entry name" value="Endonuclease-III-like_CS2"/>
</dbReference>
<dbReference type="InterPro" id="IPR000445">
    <property type="entry name" value="HhH_motif"/>
</dbReference>
<accession>A0A1F7F9U2</accession>
<protein>
    <recommendedName>
        <fullName evidence="5">Adenine DNA glycosylase</fullName>
        <ecNumber evidence="4">3.2.2.31</ecNumber>
    </recommendedName>
</protein>
<dbReference type="PANTHER" id="PTHR42944:SF1">
    <property type="entry name" value="ADENINE DNA GLYCOSYLASE"/>
    <property type="match status" value="1"/>
</dbReference>
<feature type="domain" description="HhH-GPD" evidence="13">
    <location>
        <begin position="46"/>
        <end position="194"/>
    </location>
</feature>
<dbReference type="GO" id="GO:0034039">
    <property type="term" value="F:8-oxo-7,8-dihydroguanine DNA N-glycosylase activity"/>
    <property type="evidence" value="ECO:0007669"/>
    <property type="project" value="TreeGrafter"/>
</dbReference>
<dbReference type="GO" id="GO:0006298">
    <property type="term" value="P:mismatch repair"/>
    <property type="evidence" value="ECO:0007669"/>
    <property type="project" value="TreeGrafter"/>
</dbReference>
<dbReference type="Proteomes" id="UP000179243">
    <property type="component" value="Unassembled WGS sequence"/>
</dbReference>
<keyword evidence="6" id="KW-0479">Metal-binding</keyword>
<dbReference type="GO" id="GO:0032357">
    <property type="term" value="F:oxidized purine DNA binding"/>
    <property type="evidence" value="ECO:0007669"/>
    <property type="project" value="TreeGrafter"/>
</dbReference>
<evidence type="ECO:0000259" key="13">
    <source>
        <dbReference type="SMART" id="SM00478"/>
    </source>
</evidence>
<dbReference type="GO" id="GO:0006284">
    <property type="term" value="P:base-excision repair"/>
    <property type="evidence" value="ECO:0007669"/>
    <property type="project" value="InterPro"/>
</dbReference>
<dbReference type="EMBL" id="MFYX01000090">
    <property type="protein sequence ID" value="OGK03403.1"/>
    <property type="molecule type" value="Genomic_DNA"/>
</dbReference>
<dbReference type="Pfam" id="PF00730">
    <property type="entry name" value="HhH-GPD"/>
    <property type="match status" value="1"/>
</dbReference>
<evidence type="ECO:0000256" key="12">
    <source>
        <dbReference type="ARBA" id="ARBA00023295"/>
    </source>
</evidence>
<comment type="cofactor">
    <cofactor evidence="2">
        <name>[4Fe-4S] cluster</name>
        <dbReference type="ChEBI" id="CHEBI:49883"/>
    </cofactor>
</comment>
<evidence type="ECO:0000256" key="4">
    <source>
        <dbReference type="ARBA" id="ARBA00012045"/>
    </source>
</evidence>
<dbReference type="InterPro" id="IPR003265">
    <property type="entry name" value="HhH-GPD_domain"/>
</dbReference>
<dbReference type="PANTHER" id="PTHR42944">
    <property type="entry name" value="ADENINE DNA GLYCOSYLASE"/>
    <property type="match status" value="1"/>
</dbReference>
<evidence type="ECO:0000256" key="8">
    <source>
        <dbReference type="ARBA" id="ARBA00022801"/>
    </source>
</evidence>
<evidence type="ECO:0000256" key="11">
    <source>
        <dbReference type="ARBA" id="ARBA00023204"/>
    </source>
</evidence>
<evidence type="ECO:0000256" key="10">
    <source>
        <dbReference type="ARBA" id="ARBA00023014"/>
    </source>
</evidence>
<dbReference type="Gene3D" id="1.10.1670.10">
    <property type="entry name" value="Helix-hairpin-Helix base-excision DNA repair enzymes (C-terminal)"/>
    <property type="match status" value="1"/>
</dbReference>
<keyword evidence="11" id="KW-0234">DNA repair</keyword>
<organism evidence="14 15">
    <name type="scientific">Candidatus Raymondbacteria bacterium RIFOXYD12_FULL_49_13</name>
    <dbReference type="NCBI Taxonomy" id="1817890"/>
    <lineage>
        <taxon>Bacteria</taxon>
        <taxon>Raymondiibacteriota</taxon>
    </lineage>
</organism>
<sequence length="274" mass="32127">MKYKKIPVQAITLFQNKVLSHYRRNKRDLPWRRTPDPYRILVSEIMLQQTQVDRVILKYTAFIRAFPDVRSLARASLRKLLVAWQGLGYNRRALMLQRSARIILEKYDGSVPDDPEELVLLPGIGMATAAAVLAYAFNKPMVYIETNIRTVFIHEFFYNKKTVHDKELVPLVEKTLFRKDPRTWYNALMDYGVMLKKKFKNPSRRSVHHSRQSKFKDSDREIRGMIIRLLSVHNSLSLNRLQILSKVNKNRLVCIADQLLREGLIKKISGKFTI</sequence>
<evidence type="ECO:0000256" key="1">
    <source>
        <dbReference type="ARBA" id="ARBA00000843"/>
    </source>
</evidence>
<evidence type="ECO:0000256" key="5">
    <source>
        <dbReference type="ARBA" id="ARBA00022023"/>
    </source>
</evidence>
<evidence type="ECO:0000256" key="2">
    <source>
        <dbReference type="ARBA" id="ARBA00001966"/>
    </source>
</evidence>
<evidence type="ECO:0000256" key="7">
    <source>
        <dbReference type="ARBA" id="ARBA00022763"/>
    </source>
</evidence>
<keyword evidence="12" id="KW-0326">Glycosidase</keyword>
<keyword evidence="10" id="KW-0411">Iron-sulfur</keyword>
<dbReference type="GO" id="GO:0051536">
    <property type="term" value="F:iron-sulfur cluster binding"/>
    <property type="evidence" value="ECO:0007669"/>
    <property type="project" value="UniProtKB-KW"/>
</dbReference>
<dbReference type="GO" id="GO:0046872">
    <property type="term" value="F:metal ion binding"/>
    <property type="evidence" value="ECO:0007669"/>
    <property type="project" value="UniProtKB-KW"/>
</dbReference>